<keyword evidence="4" id="KW-1185">Reference proteome</keyword>
<dbReference type="KEGG" id="mear:Mpt1_c09190"/>
<dbReference type="GeneID" id="24818581"/>
<keyword evidence="2" id="KW-0472">Membrane</keyword>
<dbReference type="HOGENOM" id="CLU_932555_0_0_2"/>
<proteinExistence type="predicted"/>
<dbReference type="AlphaFoldDB" id="A0A0A7LCJ9"/>
<protein>
    <submittedName>
        <fullName evidence="3">Preprotein translocase subunit SecG</fullName>
    </submittedName>
</protein>
<keyword evidence="2" id="KW-1133">Transmembrane helix</keyword>
<evidence type="ECO:0000313" key="3">
    <source>
        <dbReference type="EMBL" id="AIZ56794.1"/>
    </source>
</evidence>
<feature type="region of interest" description="Disordered" evidence="1">
    <location>
        <begin position="177"/>
        <end position="298"/>
    </location>
</feature>
<dbReference type="STRING" id="1577791.Mpt1_c09190"/>
<sequence length="298" mass="32137">MNKNKTLLALAFVILAVAPMSIILIGEQSNAYVSMSDDSARVWGEGFTTNGNGTLHVILKNNDEFNNSEQITLSVHDKTIDGPVLATSSPVIVPAGGTYEVQISFNIGSAGEHSLAVTGEPANQFPVDGQGNHANFISTVSVTVKESILSKPTTYIAIAVVAILIAIAVFMHMRNTPAKKPDTTFTELEEQKRASKGGADSAPKTSATEKKRYDKASTTEPPKATPKEKAKPAAEEKKSPKEKTQPKESTKPAQEEKKATTFTELEKEKSSKKDAVTNKESSSSEEPKKLKYVSSRRK</sequence>
<dbReference type="Proteomes" id="UP000030787">
    <property type="component" value="Chromosome"/>
</dbReference>
<dbReference type="RefSeq" id="WP_048112598.1">
    <property type="nucleotide sequence ID" value="NZ_CP010070.1"/>
</dbReference>
<feature type="transmembrane region" description="Helical" evidence="2">
    <location>
        <begin position="153"/>
        <end position="171"/>
    </location>
</feature>
<gene>
    <name evidence="3" type="ORF">Mpt1_c09190</name>
</gene>
<accession>A0A0A7LCJ9</accession>
<evidence type="ECO:0000256" key="1">
    <source>
        <dbReference type="SAM" id="MobiDB-lite"/>
    </source>
</evidence>
<evidence type="ECO:0000256" key="2">
    <source>
        <dbReference type="SAM" id="Phobius"/>
    </source>
</evidence>
<evidence type="ECO:0000313" key="4">
    <source>
        <dbReference type="Proteomes" id="UP000030787"/>
    </source>
</evidence>
<dbReference type="EMBL" id="CP010070">
    <property type="protein sequence ID" value="AIZ56794.1"/>
    <property type="molecule type" value="Genomic_DNA"/>
</dbReference>
<reference evidence="3 4" key="1">
    <citation type="journal article" date="2014" name="Appl. Environ. Microbiol.">
        <title>Comparative Genome Analysis of 'Candidatus Methanoplasma termitum' Indicates a New Mode of Energy Metabolism in the Seventh Order of Methanogens.</title>
        <authorList>
            <person name="Lang K."/>
            <person name="Schuldes J."/>
            <person name="Klingl A."/>
            <person name="Poehlein A."/>
            <person name="Daniel R."/>
            <person name="Brune A."/>
        </authorList>
    </citation>
    <scope>NUCLEOTIDE SEQUENCE [LARGE SCALE GENOMIC DNA]</scope>
    <source>
        <strain evidence="4">Mpt1</strain>
    </source>
</reference>
<feature type="compositionally biased region" description="Basic and acidic residues" evidence="1">
    <location>
        <begin position="225"/>
        <end position="277"/>
    </location>
</feature>
<name>A0A0A7LCJ9_9ARCH</name>
<organism evidence="3 4">
    <name type="scientific">Candidatus Methanoplasma termitum</name>
    <dbReference type="NCBI Taxonomy" id="1577791"/>
    <lineage>
        <taxon>Archaea</taxon>
        <taxon>Methanobacteriati</taxon>
        <taxon>Thermoplasmatota</taxon>
        <taxon>Thermoplasmata</taxon>
        <taxon>Methanomassiliicoccales</taxon>
        <taxon>Methanomassiliicoccaceae</taxon>
        <taxon>Candidatus Methanoplasma</taxon>
    </lineage>
</organism>
<feature type="compositionally biased region" description="Basic and acidic residues" evidence="1">
    <location>
        <begin position="207"/>
        <end position="217"/>
    </location>
</feature>
<keyword evidence="2" id="KW-0812">Transmembrane</keyword>